<gene>
    <name evidence="1" type="ORF">QBE51_05935</name>
</gene>
<name>A0ABZ2Y6T6_9FIRM</name>
<sequence>MTKYVKIKADLNSQTFLYLLEKQAEKSYIIFQKSIYPGEKNRYLFFNNLQIAELQFNKLIN</sequence>
<accession>A0ABZ2Y6T6</accession>
<evidence type="ECO:0000313" key="2">
    <source>
        <dbReference type="Proteomes" id="UP001486565"/>
    </source>
</evidence>
<evidence type="ECO:0008006" key="3">
    <source>
        <dbReference type="Google" id="ProtNLM"/>
    </source>
</evidence>
<organism evidence="1 2">
    <name type="scientific">Defluviitalea saccharophila</name>
    <dbReference type="NCBI Taxonomy" id="879970"/>
    <lineage>
        <taxon>Bacteria</taxon>
        <taxon>Bacillati</taxon>
        <taxon>Bacillota</taxon>
        <taxon>Clostridia</taxon>
        <taxon>Lachnospirales</taxon>
        <taxon>Defluviitaleaceae</taxon>
        <taxon>Defluviitalea</taxon>
    </lineage>
</organism>
<dbReference type="RefSeq" id="WP_341878025.1">
    <property type="nucleotide sequence ID" value="NZ_CP121687.1"/>
</dbReference>
<reference evidence="1 2" key="1">
    <citation type="submission" date="2023-03" db="EMBL/GenBank/DDBJ databases">
        <title>Novel Species.</title>
        <authorList>
            <person name="Ma S."/>
        </authorList>
    </citation>
    <scope>NUCLEOTIDE SEQUENCE [LARGE SCALE GENOMIC DNA]</scope>
    <source>
        <strain evidence="1 2">LIND6LT2</strain>
    </source>
</reference>
<evidence type="ECO:0000313" key="1">
    <source>
        <dbReference type="EMBL" id="WZL71061.1"/>
    </source>
</evidence>
<proteinExistence type="predicted"/>
<protein>
    <recommendedName>
        <fullName evidence="3">DUF5659 domain-containing protein</fullName>
    </recommendedName>
</protein>
<keyword evidence="2" id="KW-1185">Reference proteome</keyword>
<dbReference type="Proteomes" id="UP001486565">
    <property type="component" value="Chromosome"/>
</dbReference>
<dbReference type="EMBL" id="CP121687">
    <property type="protein sequence ID" value="WZL71061.1"/>
    <property type="molecule type" value="Genomic_DNA"/>
</dbReference>